<reference evidence="6" key="1">
    <citation type="journal article" date="2017" name="Nat. Ecol. Evol.">
        <title>Genome expansion and lineage-specific genetic innovations in the forest pathogenic fungi Armillaria.</title>
        <authorList>
            <person name="Sipos G."/>
            <person name="Prasanna A.N."/>
            <person name="Walter M.C."/>
            <person name="O'Connor E."/>
            <person name="Balint B."/>
            <person name="Krizsan K."/>
            <person name="Kiss B."/>
            <person name="Hess J."/>
            <person name="Varga T."/>
            <person name="Slot J."/>
            <person name="Riley R."/>
            <person name="Boka B."/>
            <person name="Rigling D."/>
            <person name="Barry K."/>
            <person name="Lee J."/>
            <person name="Mihaltcheva S."/>
            <person name="LaButti K."/>
            <person name="Lipzen A."/>
            <person name="Waldron R."/>
            <person name="Moloney N.M."/>
            <person name="Sperisen C."/>
            <person name="Kredics L."/>
            <person name="Vagvoelgyi C."/>
            <person name="Patrignani A."/>
            <person name="Fitzpatrick D."/>
            <person name="Nagy I."/>
            <person name="Doyle S."/>
            <person name="Anderson J.B."/>
            <person name="Grigoriev I.V."/>
            <person name="Gueldener U."/>
            <person name="Muensterkoetter M."/>
            <person name="Nagy L.G."/>
        </authorList>
    </citation>
    <scope>NUCLEOTIDE SEQUENCE [LARGE SCALE GENOMIC DNA]</scope>
    <source>
        <strain evidence="6">Ar21-2</strain>
    </source>
</reference>
<dbReference type="InterPro" id="IPR038765">
    <property type="entry name" value="Papain-like_cys_pep_sf"/>
</dbReference>
<dbReference type="GO" id="GO:0006508">
    <property type="term" value="P:proteolysis"/>
    <property type="evidence" value="ECO:0007669"/>
    <property type="project" value="UniProtKB-KW"/>
</dbReference>
<feature type="domain" description="Ubiquitin-like protease family profile" evidence="4">
    <location>
        <begin position="181"/>
        <end position="324"/>
    </location>
</feature>
<evidence type="ECO:0000313" key="5">
    <source>
        <dbReference type="EMBL" id="PBK90309.1"/>
    </source>
</evidence>
<dbReference type="GO" id="GO:0008234">
    <property type="term" value="F:cysteine-type peptidase activity"/>
    <property type="evidence" value="ECO:0007669"/>
    <property type="project" value="InterPro"/>
</dbReference>
<proteinExistence type="inferred from homology"/>
<gene>
    <name evidence="5" type="ORF">ARMGADRAFT_1083165</name>
</gene>
<accession>A0A2H3D4Y5</accession>
<dbReference type="PROSITE" id="PS50600">
    <property type="entry name" value="ULP_PROTEASE"/>
    <property type="match status" value="1"/>
</dbReference>
<dbReference type="Proteomes" id="UP000217790">
    <property type="component" value="Unassembled WGS sequence"/>
</dbReference>
<evidence type="ECO:0000256" key="2">
    <source>
        <dbReference type="ARBA" id="ARBA00022670"/>
    </source>
</evidence>
<evidence type="ECO:0000256" key="1">
    <source>
        <dbReference type="ARBA" id="ARBA00005234"/>
    </source>
</evidence>
<keyword evidence="6" id="KW-1185">Reference proteome</keyword>
<dbReference type="Gene3D" id="3.40.395.10">
    <property type="entry name" value="Adenoviral Proteinase, Chain A"/>
    <property type="match status" value="1"/>
</dbReference>
<keyword evidence="3" id="KW-0378">Hydrolase</keyword>
<organism evidence="5 6">
    <name type="scientific">Armillaria gallica</name>
    <name type="common">Bulbous honey fungus</name>
    <name type="synonym">Armillaria bulbosa</name>
    <dbReference type="NCBI Taxonomy" id="47427"/>
    <lineage>
        <taxon>Eukaryota</taxon>
        <taxon>Fungi</taxon>
        <taxon>Dikarya</taxon>
        <taxon>Basidiomycota</taxon>
        <taxon>Agaricomycotina</taxon>
        <taxon>Agaricomycetes</taxon>
        <taxon>Agaricomycetidae</taxon>
        <taxon>Agaricales</taxon>
        <taxon>Marasmiineae</taxon>
        <taxon>Physalacriaceae</taxon>
        <taxon>Armillaria</taxon>
    </lineage>
</organism>
<protein>
    <recommendedName>
        <fullName evidence="4">Ubiquitin-like protease family profile domain-containing protein</fullName>
    </recommendedName>
</protein>
<evidence type="ECO:0000313" key="6">
    <source>
        <dbReference type="Proteomes" id="UP000217790"/>
    </source>
</evidence>
<dbReference type="EMBL" id="KZ293666">
    <property type="protein sequence ID" value="PBK90309.1"/>
    <property type="molecule type" value="Genomic_DNA"/>
</dbReference>
<dbReference type="SUPFAM" id="SSF54001">
    <property type="entry name" value="Cysteine proteinases"/>
    <property type="match status" value="1"/>
</dbReference>
<dbReference type="GO" id="GO:0019783">
    <property type="term" value="F:ubiquitin-like protein peptidase activity"/>
    <property type="evidence" value="ECO:0007669"/>
    <property type="project" value="UniProtKB-ARBA"/>
</dbReference>
<dbReference type="InParanoid" id="A0A2H3D4Y5"/>
<evidence type="ECO:0000256" key="3">
    <source>
        <dbReference type="ARBA" id="ARBA00022801"/>
    </source>
</evidence>
<evidence type="ECO:0000259" key="4">
    <source>
        <dbReference type="PROSITE" id="PS50600"/>
    </source>
</evidence>
<sequence length="324" mass="36258">MPLSKEDFNTLTTLCPIPQTFSEIILPAGNSVNHVLQFTGLPPFTNETIPLTFGNQASFLTEHNTQILRAMRVPPIRQLNDLLEGGIDAFRKGSSTVQYPSPTPGSVPGAVGHISFPLWIILWWCEIQEISEAKSSWTDAFAFLDGLSQKYPLVQKLNTQIHTLPWNTELPSALGGNTMTSAMTTTTLAYYCSRKWLKTLHLEQMCAILRQRLRVAGIERVHIADPEFFRSIINKYRHADDNEYFTNSLRLADGSLSSLAFPVCMLSDHGKVFLPNEGSDSYSLPGNHWTSIVIDASEGQVYYADSFSLPLPAEAVDVLHWWLK</sequence>
<dbReference type="STRING" id="47427.A0A2H3D4Y5"/>
<dbReference type="AlphaFoldDB" id="A0A2H3D4Y5"/>
<dbReference type="InterPro" id="IPR003653">
    <property type="entry name" value="Peptidase_C48_C"/>
</dbReference>
<comment type="similarity">
    <text evidence="1">Belongs to the peptidase C48 family.</text>
</comment>
<name>A0A2H3D4Y5_ARMGA</name>
<keyword evidence="2" id="KW-0645">Protease</keyword>
<dbReference type="OrthoDB" id="2979847at2759"/>